<gene>
    <name evidence="1" type="ORF">Anapl_07073</name>
</gene>
<dbReference type="AlphaFoldDB" id="R0JDG8"/>
<name>R0JDG8_ANAPL</name>
<accession>R0JDG8</accession>
<sequence>MAPRFIPGISGNLPDKPSVAEPPQAACVCQHCGLPGRVPVTVRKRILGCRMSLGAASAATHLLTPTPRLQTAGGFPPSGSQGSSCSCGRIWCVPNVGNEERLMAGGRGSASTDKGSERWGGFVLHPERKRLEEKPNYCLLRVVAHTSGDTNGDMARFQVCHRTLHNPQISSFWGTFKAKRQRQLSPVG</sequence>
<dbReference type="Proteomes" id="UP000296049">
    <property type="component" value="Unassembled WGS sequence"/>
</dbReference>
<evidence type="ECO:0000313" key="2">
    <source>
        <dbReference type="Proteomes" id="UP000296049"/>
    </source>
</evidence>
<proteinExistence type="predicted"/>
<protein>
    <submittedName>
        <fullName evidence="1">Uncharacterized protein</fullName>
    </submittedName>
</protein>
<reference evidence="2" key="1">
    <citation type="journal article" date="2013" name="Nat. Genet.">
        <title>The duck genome and transcriptome provide insight into an avian influenza virus reservoir species.</title>
        <authorList>
            <person name="Huang Y."/>
            <person name="Li Y."/>
            <person name="Burt D.W."/>
            <person name="Chen H."/>
            <person name="Zhang Y."/>
            <person name="Qian W."/>
            <person name="Kim H."/>
            <person name="Gan S."/>
            <person name="Zhao Y."/>
            <person name="Li J."/>
            <person name="Yi K."/>
            <person name="Feng H."/>
            <person name="Zhu P."/>
            <person name="Li B."/>
            <person name="Liu Q."/>
            <person name="Fairley S."/>
            <person name="Magor K.E."/>
            <person name="Du Z."/>
            <person name="Hu X."/>
            <person name="Goodman L."/>
            <person name="Tafer H."/>
            <person name="Vignal A."/>
            <person name="Lee T."/>
            <person name="Kim K.W."/>
            <person name="Sheng Z."/>
            <person name="An Y."/>
            <person name="Searle S."/>
            <person name="Herrero J."/>
            <person name="Groenen M.A."/>
            <person name="Crooijmans R.P."/>
            <person name="Faraut T."/>
            <person name="Cai Q."/>
            <person name="Webster R.G."/>
            <person name="Aldridge J.R."/>
            <person name="Warren W.C."/>
            <person name="Bartschat S."/>
            <person name="Kehr S."/>
            <person name="Marz M."/>
            <person name="Stadler P.F."/>
            <person name="Smith J."/>
            <person name="Kraus R.H."/>
            <person name="Zhao Y."/>
            <person name="Ren L."/>
            <person name="Fei J."/>
            <person name="Morisson M."/>
            <person name="Kaiser P."/>
            <person name="Griffin D.K."/>
            <person name="Rao M."/>
            <person name="Pitel F."/>
            <person name="Wang J."/>
            <person name="Li N."/>
        </authorList>
    </citation>
    <scope>NUCLEOTIDE SEQUENCE [LARGE SCALE GENOMIC DNA]</scope>
</reference>
<dbReference type="EMBL" id="KB744345">
    <property type="protein sequence ID" value="EOA95285.1"/>
    <property type="molecule type" value="Genomic_DNA"/>
</dbReference>
<organism evidence="1 2">
    <name type="scientific">Anas platyrhynchos</name>
    <name type="common">Mallard</name>
    <name type="synonym">Anas boschas</name>
    <dbReference type="NCBI Taxonomy" id="8839"/>
    <lineage>
        <taxon>Eukaryota</taxon>
        <taxon>Metazoa</taxon>
        <taxon>Chordata</taxon>
        <taxon>Craniata</taxon>
        <taxon>Vertebrata</taxon>
        <taxon>Euteleostomi</taxon>
        <taxon>Archelosauria</taxon>
        <taxon>Archosauria</taxon>
        <taxon>Dinosauria</taxon>
        <taxon>Saurischia</taxon>
        <taxon>Theropoda</taxon>
        <taxon>Coelurosauria</taxon>
        <taxon>Aves</taxon>
        <taxon>Neognathae</taxon>
        <taxon>Galloanserae</taxon>
        <taxon>Anseriformes</taxon>
        <taxon>Anatidae</taxon>
        <taxon>Anatinae</taxon>
        <taxon>Anas</taxon>
    </lineage>
</organism>
<keyword evidence="2" id="KW-1185">Reference proteome</keyword>
<evidence type="ECO:0000313" key="1">
    <source>
        <dbReference type="EMBL" id="EOA95285.1"/>
    </source>
</evidence>